<evidence type="ECO:0000259" key="7">
    <source>
        <dbReference type="PROSITE" id="PS50166"/>
    </source>
</evidence>
<protein>
    <recommendedName>
        <fullName evidence="7">Importin N-terminal domain-containing protein</fullName>
    </recommendedName>
</protein>
<comment type="caution">
    <text evidence="8">The sequence shown here is derived from an EMBL/GenBank/DDBJ whole genome shotgun (WGS) entry which is preliminary data.</text>
</comment>
<keyword evidence="6" id="KW-0539">Nucleus</keyword>
<feature type="domain" description="Importin N-terminal" evidence="7">
    <location>
        <begin position="36"/>
        <end position="101"/>
    </location>
</feature>
<dbReference type="GO" id="GO:0005737">
    <property type="term" value="C:cytoplasm"/>
    <property type="evidence" value="ECO:0007669"/>
    <property type="project" value="TreeGrafter"/>
</dbReference>
<accession>A0A507EHY3</accession>
<organism evidence="8 9">
    <name type="scientific">Powellomyces hirtus</name>
    <dbReference type="NCBI Taxonomy" id="109895"/>
    <lineage>
        <taxon>Eukaryota</taxon>
        <taxon>Fungi</taxon>
        <taxon>Fungi incertae sedis</taxon>
        <taxon>Chytridiomycota</taxon>
        <taxon>Chytridiomycota incertae sedis</taxon>
        <taxon>Chytridiomycetes</taxon>
        <taxon>Spizellomycetales</taxon>
        <taxon>Powellomycetaceae</taxon>
        <taxon>Powellomyces</taxon>
    </lineage>
</organism>
<evidence type="ECO:0000256" key="5">
    <source>
        <dbReference type="ARBA" id="ARBA00022927"/>
    </source>
</evidence>
<dbReference type="InterPro" id="IPR016024">
    <property type="entry name" value="ARM-type_fold"/>
</dbReference>
<evidence type="ECO:0000256" key="3">
    <source>
        <dbReference type="ARBA" id="ARBA00022448"/>
    </source>
</evidence>
<dbReference type="AlphaFoldDB" id="A0A507EHY3"/>
<dbReference type="Gene3D" id="1.25.10.10">
    <property type="entry name" value="Leucine-rich Repeat Variant"/>
    <property type="match status" value="1"/>
</dbReference>
<dbReference type="GO" id="GO:0005634">
    <property type="term" value="C:nucleus"/>
    <property type="evidence" value="ECO:0007669"/>
    <property type="project" value="UniProtKB-SubCell"/>
</dbReference>
<gene>
    <name evidence="8" type="ORF">PhCBS80983_g00028</name>
</gene>
<dbReference type="GO" id="GO:0006606">
    <property type="term" value="P:protein import into nucleus"/>
    <property type="evidence" value="ECO:0007669"/>
    <property type="project" value="TreeGrafter"/>
</dbReference>
<keyword evidence="9" id="KW-1185">Reference proteome</keyword>
<dbReference type="InterPro" id="IPR001494">
    <property type="entry name" value="Importin-beta_N"/>
</dbReference>
<comment type="similarity">
    <text evidence="2">Belongs to the importin beta family.</text>
</comment>
<dbReference type="InterPro" id="IPR051345">
    <property type="entry name" value="Importin_beta-like_NTR"/>
</dbReference>
<dbReference type="GO" id="GO:0031267">
    <property type="term" value="F:small GTPase binding"/>
    <property type="evidence" value="ECO:0007669"/>
    <property type="project" value="InterPro"/>
</dbReference>
<dbReference type="Pfam" id="PF18806">
    <property type="entry name" value="Importin_rep_3"/>
    <property type="match status" value="1"/>
</dbReference>
<dbReference type="Pfam" id="PF03810">
    <property type="entry name" value="IBN_N"/>
    <property type="match status" value="1"/>
</dbReference>
<dbReference type="Pfam" id="PF08389">
    <property type="entry name" value="Xpo1"/>
    <property type="match status" value="1"/>
</dbReference>
<dbReference type="PANTHER" id="PTHR12363:SF33">
    <property type="entry name" value="IMPORTIN-13"/>
    <property type="match status" value="1"/>
</dbReference>
<reference evidence="8 9" key="1">
    <citation type="journal article" date="2019" name="Sci. Rep.">
        <title>Comparative genomics of chytrid fungi reveal insights into the obligate biotrophic and pathogenic lifestyle of Synchytrium endobioticum.</title>
        <authorList>
            <person name="van de Vossenberg B.T.L.H."/>
            <person name="Warris S."/>
            <person name="Nguyen H.D.T."/>
            <person name="van Gent-Pelzer M.P.E."/>
            <person name="Joly D.L."/>
            <person name="van de Geest H.C."/>
            <person name="Bonants P.J.M."/>
            <person name="Smith D.S."/>
            <person name="Levesque C.A."/>
            <person name="van der Lee T.A.J."/>
        </authorList>
    </citation>
    <scope>NUCLEOTIDE SEQUENCE [LARGE SCALE GENOMIC DNA]</scope>
    <source>
        <strain evidence="8 9">CBS 809.83</strain>
    </source>
</reference>
<keyword evidence="4" id="KW-0677">Repeat</keyword>
<evidence type="ECO:0000256" key="6">
    <source>
        <dbReference type="ARBA" id="ARBA00023242"/>
    </source>
</evidence>
<dbReference type="InterPro" id="IPR011989">
    <property type="entry name" value="ARM-like"/>
</dbReference>
<dbReference type="PROSITE" id="PS50166">
    <property type="entry name" value="IMPORTIN_B_NT"/>
    <property type="match status" value="1"/>
</dbReference>
<dbReference type="EMBL" id="QEAQ01000001">
    <property type="protein sequence ID" value="TPX62800.1"/>
    <property type="molecule type" value="Genomic_DNA"/>
</dbReference>
<dbReference type="Proteomes" id="UP000318582">
    <property type="component" value="Unassembled WGS sequence"/>
</dbReference>
<comment type="subcellular location">
    <subcellularLocation>
        <location evidence="1">Nucleus</location>
    </subcellularLocation>
</comment>
<evidence type="ECO:0000313" key="8">
    <source>
        <dbReference type="EMBL" id="TPX62800.1"/>
    </source>
</evidence>
<dbReference type="InterPro" id="IPR040520">
    <property type="entry name" value="Importin_rep_3"/>
</dbReference>
<sequence length="1030" mass="115343">MAAVQTATVDVSHAQVQQAIDTLYDSTSPANKKTAAQLWLQQLQKETFGWAIASQLLRCEAATYRFFGALTFQLKIANDWHTLAAEHKVQLRDELLQCLLQSSGYPLFVITKICVSLTLIAMRDEHDLWPNFIQSFCQTLDTHAQTVVTDDERVALHLIILEFLIIVPEEAGKAALTPARRAKVTQELNNATSSCLERIQSLLNIQTPPTLTNAEAFQQLKAKALQCMQSWVQYGVPLNSLGPLIHKAIELLPDPQLFDHAMEALIELIGYPSVKAYAATLSNDLLQFISNGWLSRELTRAIQDGDEECARTICRFLIEFGESFCPLSAKCLLRQDFVDYVGMMLALTGFDGYFGADQEISVLPFTFWAFFQEELQESGIFDSPWAEEPQLHTDPATGRPVFKEGGVTAGDAARIAVINIAPATQHDKGEDAAIAQIARNIFSKLVEILRQKTTFPPESEWNSWPADIRDKFTVFRRDSSDALLTCAYVLREDTWAYLVPLAIHQLGEFERGSGPWQSLEATLFAIKAISDVAQTEEDVYLPKLFGAEFLARMTTFIRRDLPPRLHFTTSLLIGSYAEWFRLHPEHLSLAVRYLIASIQLPKLAPKAVDGLLTVCDICRDELVMEADSLVALWTQVGPSLQSQQKSRLVKAVSNVIQKMPYDLLLPRLWALLNGIVTDLSTALDNHKQYPEESKQLIEDQLLCLKSCCRGIQPSESVVTLNDPSSPTTPAITDSQQQLVAEVIWSATSRMCTIFASDTQIMEPLCAFISETVRSTLPIFTPNLSALIALMIETYATYPMSYLLETAAAIVTANGDSTISKASTEQREQLSRLLHGLSMVTLRFFEQQDLELYSDIVHAYCDLLSRAAATCPWALTRLPQDVVNAIFGNLLLKTFRLQERMTMNSVLDFLISFIGLHQEDVEFAVLTQYVADNFGQTLVYHLIQGVGGQQPRSMDEKLADTLYKLNARYPELTRGYLILCLTQPGFPSQRVSMAEKEEFVKSIVGIRHLKRFREGVKKFGLLCRGLANTAF</sequence>
<keyword evidence="5" id="KW-0653">Protein transport</keyword>
<dbReference type="PANTHER" id="PTHR12363">
    <property type="entry name" value="TRANSPORTIN 3 AND IMPORTIN 13"/>
    <property type="match status" value="1"/>
</dbReference>
<evidence type="ECO:0000256" key="4">
    <source>
        <dbReference type="ARBA" id="ARBA00022737"/>
    </source>
</evidence>
<dbReference type="SUPFAM" id="SSF48371">
    <property type="entry name" value="ARM repeat"/>
    <property type="match status" value="1"/>
</dbReference>
<dbReference type="Pfam" id="PF24140">
    <property type="entry name" value="TPR_TNPO3_IPO13_3rd"/>
    <property type="match status" value="1"/>
</dbReference>
<proteinExistence type="inferred from homology"/>
<dbReference type="InterPro" id="IPR013598">
    <property type="entry name" value="Exportin-1/Importin-b-like"/>
</dbReference>
<dbReference type="InterPro" id="IPR057942">
    <property type="entry name" value="TPR_TNPO3_IPO13_3rd"/>
</dbReference>
<dbReference type="SMART" id="SM00913">
    <property type="entry name" value="IBN_N"/>
    <property type="match status" value="1"/>
</dbReference>
<evidence type="ECO:0000256" key="1">
    <source>
        <dbReference type="ARBA" id="ARBA00004123"/>
    </source>
</evidence>
<evidence type="ECO:0000313" key="9">
    <source>
        <dbReference type="Proteomes" id="UP000318582"/>
    </source>
</evidence>
<dbReference type="STRING" id="109895.A0A507EHY3"/>
<evidence type="ECO:0000256" key="2">
    <source>
        <dbReference type="ARBA" id="ARBA00007991"/>
    </source>
</evidence>
<keyword evidence="3" id="KW-0813">Transport</keyword>
<name>A0A507EHY3_9FUNG</name>